<evidence type="ECO:0000256" key="1">
    <source>
        <dbReference type="SAM" id="MobiDB-lite"/>
    </source>
</evidence>
<organism evidence="2">
    <name type="scientific">Alsobacter sp. KACC 23698</name>
    <dbReference type="NCBI Taxonomy" id="3149229"/>
    <lineage>
        <taxon>Bacteria</taxon>
        <taxon>Pseudomonadati</taxon>
        <taxon>Pseudomonadota</taxon>
        <taxon>Alphaproteobacteria</taxon>
        <taxon>Hyphomicrobiales</taxon>
        <taxon>Alsobacteraceae</taxon>
        <taxon>Alsobacter</taxon>
    </lineage>
</organism>
<gene>
    <name evidence="2" type="ORF">ABEG18_18325</name>
</gene>
<sequence>MALLGGCQTSDISSARYEAPGVPVALGDVEGAPEAIKARVSAEIATQASARRIEIVEAASQPRYRLKGYLTAYPTETGDTALSFVWDVFDSSNQRARRVTTTTVASGQGEDPWSKIGETQIAKTASQSMNQVAAFLSASGASGEAAPAGDSAPPSRALGFTATP</sequence>
<evidence type="ECO:0000313" key="2">
    <source>
        <dbReference type="EMBL" id="XBO37665.1"/>
    </source>
</evidence>
<accession>A0AAU7JBF7</accession>
<proteinExistence type="predicted"/>
<evidence type="ECO:0008006" key="3">
    <source>
        <dbReference type="Google" id="ProtNLM"/>
    </source>
</evidence>
<dbReference type="AlphaFoldDB" id="A0AAU7JBF7"/>
<dbReference type="RefSeq" id="WP_406854490.1">
    <property type="nucleotide sequence ID" value="NZ_CP157484.1"/>
</dbReference>
<reference evidence="2" key="1">
    <citation type="submission" date="2024-05" db="EMBL/GenBank/DDBJ databases">
        <authorList>
            <person name="Kim S."/>
            <person name="Heo J."/>
            <person name="Choi H."/>
            <person name="Choi Y."/>
            <person name="Kwon S.-W."/>
            <person name="Kim Y."/>
        </authorList>
    </citation>
    <scope>NUCLEOTIDE SEQUENCE</scope>
    <source>
        <strain evidence="2">KACC 23698</strain>
    </source>
</reference>
<feature type="region of interest" description="Disordered" evidence="1">
    <location>
        <begin position="140"/>
        <end position="164"/>
    </location>
</feature>
<protein>
    <recommendedName>
        <fullName evidence="3">Lipoprotein</fullName>
    </recommendedName>
</protein>
<feature type="compositionally biased region" description="Low complexity" evidence="1">
    <location>
        <begin position="140"/>
        <end position="157"/>
    </location>
</feature>
<name>A0AAU7JBF7_9HYPH</name>
<dbReference type="EMBL" id="CP157484">
    <property type="protein sequence ID" value="XBO37665.1"/>
    <property type="molecule type" value="Genomic_DNA"/>
</dbReference>